<dbReference type="InParanoid" id="A7AU46"/>
<dbReference type="Proteomes" id="UP000002173">
    <property type="component" value="Unassembled WGS sequence"/>
</dbReference>
<evidence type="ECO:0000313" key="3">
    <source>
        <dbReference type="Proteomes" id="UP000002173"/>
    </source>
</evidence>
<dbReference type="EMBL" id="AAXT01000003">
    <property type="protein sequence ID" value="EDO06457.1"/>
    <property type="molecule type" value="Genomic_DNA"/>
</dbReference>
<comment type="caution">
    <text evidence="2">The sequence shown here is derived from an EMBL/GenBank/DDBJ whole genome shotgun (WGS) entry which is preliminary data.</text>
</comment>
<dbReference type="STRING" id="5865.A7AU46"/>
<organism evidence="2 3">
    <name type="scientific">Babesia bovis</name>
    <dbReference type="NCBI Taxonomy" id="5865"/>
    <lineage>
        <taxon>Eukaryota</taxon>
        <taxon>Sar</taxon>
        <taxon>Alveolata</taxon>
        <taxon>Apicomplexa</taxon>
        <taxon>Aconoidasida</taxon>
        <taxon>Piroplasmida</taxon>
        <taxon>Babesiidae</taxon>
        <taxon>Babesia</taxon>
    </lineage>
</organism>
<dbReference type="GO" id="GO:0043328">
    <property type="term" value="P:protein transport to vacuole involved in ubiquitin-dependent protein catabolic process via the multivesicular body sorting pathway"/>
    <property type="evidence" value="ECO:0007669"/>
    <property type="project" value="TreeGrafter"/>
</dbReference>
<comment type="similarity">
    <text evidence="1">Belongs to the SNF8 family.</text>
</comment>
<dbReference type="PANTHER" id="PTHR12806">
    <property type="entry name" value="EAP30 SUBUNIT OF ELL COMPLEX"/>
    <property type="match status" value="1"/>
</dbReference>
<keyword evidence="3" id="KW-1185">Reference proteome</keyword>
<dbReference type="PANTHER" id="PTHR12806:SF0">
    <property type="entry name" value="VACUOLAR-SORTING PROTEIN SNF8"/>
    <property type="match status" value="1"/>
</dbReference>
<dbReference type="InterPro" id="IPR036390">
    <property type="entry name" value="WH_DNA-bd_sf"/>
</dbReference>
<reference evidence="3" key="2">
    <citation type="journal article" date="2020" name="Data Brief">
        <title>Transcriptome dataset of Babesia bovis life stages within vertebrate and invertebrate hosts.</title>
        <authorList>
            <person name="Ueti M.W."/>
            <person name="Johnson W.C."/>
            <person name="Kappmeyer L.S."/>
            <person name="Herndon D.R."/>
            <person name="Mousel M.R."/>
            <person name="Reif K.E."/>
            <person name="Taus N.S."/>
            <person name="Ifeonu O.O."/>
            <person name="Silva J.C."/>
            <person name="Suarez C.E."/>
            <person name="Brayton K.A."/>
        </authorList>
    </citation>
    <scope>NUCLEOTIDE SEQUENCE [LARGE SCALE GENOMIC DNA]</scope>
</reference>
<dbReference type="RefSeq" id="XP_001610025.1">
    <property type="nucleotide sequence ID" value="XM_001609975.1"/>
</dbReference>
<dbReference type="eggNOG" id="KOG3341">
    <property type="taxonomic scope" value="Eukaryota"/>
</dbReference>
<protein>
    <recommendedName>
        <fullName evidence="4">Vacuolar-sorting protein SNF8</fullName>
    </recommendedName>
</protein>
<proteinExistence type="inferred from homology"/>
<evidence type="ECO:0008006" key="4">
    <source>
        <dbReference type="Google" id="ProtNLM"/>
    </source>
</evidence>
<dbReference type="GO" id="GO:0000814">
    <property type="term" value="C:ESCRT II complex"/>
    <property type="evidence" value="ECO:0007669"/>
    <property type="project" value="InterPro"/>
</dbReference>
<dbReference type="InterPro" id="IPR040608">
    <property type="entry name" value="Snf8/Vps36"/>
</dbReference>
<evidence type="ECO:0000313" key="2">
    <source>
        <dbReference type="EMBL" id="EDO06457.1"/>
    </source>
</evidence>
<dbReference type="VEuPathDB" id="PiroplasmaDB:BBOV_II005030"/>
<name>A7AU46_BABBO</name>
<reference evidence="2 3" key="1">
    <citation type="journal article" date="2007" name="PLoS Pathog.">
        <title>Genome sequence of Babesia bovis and comparative analysis of apicomplexan hemoprotozoa.</title>
        <authorList>
            <person name="Brayton K.A."/>
            <person name="Lau A.O.T."/>
            <person name="Herndon D.R."/>
            <person name="Hannick L."/>
            <person name="Kappmeyer L.S."/>
            <person name="Berens S.J."/>
            <person name="Bidwell S.L."/>
            <person name="Brown W.C."/>
            <person name="Crabtree J."/>
            <person name="Fadrosh D."/>
            <person name="Feldblum T."/>
            <person name="Forberger H.A."/>
            <person name="Haas B.J."/>
            <person name="Howell J.M."/>
            <person name="Khouri H."/>
            <person name="Koo H."/>
            <person name="Mann D.J."/>
            <person name="Norimine J."/>
            <person name="Paulsen I.T."/>
            <person name="Radune D."/>
            <person name="Ren Q."/>
            <person name="Smith R.K. Jr."/>
            <person name="Suarez C.E."/>
            <person name="White O."/>
            <person name="Wortman J.R."/>
            <person name="Knowles D.P. Jr."/>
            <person name="McElwain T.F."/>
            <person name="Nene V.M."/>
        </authorList>
    </citation>
    <scope>NUCLEOTIDE SEQUENCE [LARGE SCALE GENOMIC DNA]</scope>
    <source>
        <strain evidence="2">T2Bo</strain>
    </source>
</reference>
<accession>A7AU46</accession>
<gene>
    <name evidence="2" type="ORF">BBOV_II005030</name>
</gene>
<evidence type="ECO:0000256" key="1">
    <source>
        <dbReference type="ARBA" id="ARBA00009834"/>
    </source>
</evidence>
<dbReference type="SUPFAM" id="SSF46785">
    <property type="entry name" value="Winged helix' DNA-binding domain"/>
    <property type="match status" value="2"/>
</dbReference>
<dbReference type="Pfam" id="PF04157">
    <property type="entry name" value="EAP30"/>
    <property type="match status" value="1"/>
</dbReference>
<reference evidence="3" key="3">
    <citation type="journal article" date="2021" name="Int. J. Parasitol.">
        <title>Comparative analysis of gene expression between Babesia bovis blood stages and kinetes allowed by improved genome annotation.</title>
        <authorList>
            <person name="Ueti M.W."/>
            <person name="Johnson W.C."/>
            <person name="Kappmeyer L.S."/>
            <person name="Herndon D.R."/>
            <person name="Mousel M.R."/>
            <person name="Reif K.E."/>
            <person name="Taus N.S."/>
            <person name="Ifeonu O.O."/>
            <person name="Silva J.C."/>
            <person name="Suarez C.E."/>
            <person name="Brayton K.A."/>
        </authorList>
    </citation>
    <scope>NUCLEOTIDE SEQUENCE [LARGE SCALE GENOMIC DNA]</scope>
</reference>
<dbReference type="AlphaFoldDB" id="A7AU46"/>
<dbReference type="KEGG" id="bbo:BBOV_II005030"/>
<dbReference type="Gene3D" id="6.10.140.180">
    <property type="match status" value="1"/>
</dbReference>
<dbReference type="OMA" id="QIVEVCM"/>
<dbReference type="GeneID" id="5478255"/>
<dbReference type="InterPro" id="IPR016689">
    <property type="entry name" value="ESCRT-2_cplx_Snf8"/>
</dbReference>
<sequence length="242" mass="27689">MRRGIGASRILNARREQEQWDTLSATVESETIDAYEKLAEDFKADLYVFIEKYKGLINKDPAFRLEFLELCDIIGVDPLSNSSRISRAVGLKSFYVEVAVRLLEVCLKSRAINGGICEMSQVISEFPDRLNITENDILRAIKQCSVFGKNSIRTLCVRGVTLIVTSPFCLSNDHRACLDYMAEKRSGVTVLELSEKLECTLSQAQNLLDQFIERQVAWIDQTDDETFYWFPCLFHPEHTTKR</sequence>
<dbReference type="InterPro" id="IPR036388">
    <property type="entry name" value="WH-like_DNA-bd_sf"/>
</dbReference>
<dbReference type="Gene3D" id="1.10.10.10">
    <property type="entry name" value="Winged helix-like DNA-binding domain superfamily/Winged helix DNA-binding domain"/>
    <property type="match status" value="2"/>
</dbReference>